<dbReference type="EMBL" id="APPH01000020">
    <property type="protein sequence ID" value="ENV07521.1"/>
    <property type="molecule type" value="Genomic_DNA"/>
</dbReference>
<dbReference type="PATRIC" id="fig|1144672.3.peg.3253"/>
<dbReference type="eggNOG" id="ENOG503441Y">
    <property type="taxonomic scope" value="Bacteria"/>
</dbReference>
<gene>
    <name evidence="2" type="ORF">F966_03378</name>
</gene>
<dbReference type="RefSeq" id="WP_004807231.1">
    <property type="nucleotide sequence ID" value="NZ_KB849440.1"/>
</dbReference>
<dbReference type="HOGENOM" id="CLU_076283_1_0_6"/>
<evidence type="ECO:0000256" key="1">
    <source>
        <dbReference type="SAM" id="SignalP"/>
    </source>
</evidence>
<reference evidence="2 3" key="1">
    <citation type="submission" date="2013-02" db="EMBL/GenBank/DDBJ databases">
        <title>The Genome Sequence of Acinetobacter sp. CIP 56.2.</title>
        <authorList>
            <consortium name="The Broad Institute Genome Sequencing Platform"/>
            <consortium name="The Broad Institute Genome Sequencing Center for Infectious Disease"/>
            <person name="Cerqueira G."/>
            <person name="Feldgarden M."/>
            <person name="Courvalin P."/>
            <person name="Perichon B."/>
            <person name="Grillot-Courvalin C."/>
            <person name="Clermont D."/>
            <person name="Rocha E."/>
            <person name="Yoon E.-J."/>
            <person name="Nemec A."/>
            <person name="Walker B."/>
            <person name="Young S.K."/>
            <person name="Zeng Q."/>
            <person name="Gargeya S."/>
            <person name="Fitzgerald M."/>
            <person name="Haas B."/>
            <person name="Abouelleil A."/>
            <person name="Alvarado L."/>
            <person name="Arachchi H.M."/>
            <person name="Berlin A.M."/>
            <person name="Chapman S.B."/>
            <person name="Dewar J."/>
            <person name="Goldberg J."/>
            <person name="Griggs A."/>
            <person name="Gujja S."/>
            <person name="Hansen M."/>
            <person name="Howarth C."/>
            <person name="Imamovic A."/>
            <person name="Larimer J."/>
            <person name="McCowan C."/>
            <person name="Murphy C."/>
            <person name="Neiman D."/>
            <person name="Pearson M."/>
            <person name="Priest M."/>
            <person name="Roberts A."/>
            <person name="Saif S."/>
            <person name="Shea T."/>
            <person name="Sisk P."/>
            <person name="Sykes S."/>
            <person name="Wortman J."/>
            <person name="Nusbaum C."/>
            <person name="Birren B."/>
        </authorList>
    </citation>
    <scope>NUCLEOTIDE SEQUENCE [LARGE SCALE GENOMIC DNA]</scope>
    <source>
        <strain evidence="2 3">CIP 56.2</strain>
    </source>
</reference>
<dbReference type="STRING" id="1144672.F966_03378"/>
<sequence length="270" mass="29180">MKKIILGTFISVMITGSSFAACTYNLDATNAQLEQLQPSISQKFSFVNTTAQQVTQTINTFSGKYIFLAGSNLGVQKLLNFPLNPQTTVFGDKILPQSGIPVFEYQLNNFVPQLTGIERQVVKSGLIVYAGTHDGSIQNIVINATVDNINDPSFGQNSVLNLNFFNFNTNNSASFSYPVTLPLSSSFKLGFYINQDTQQIGFNLNGINKGYLFSVDKKIEQISILPRADIEVPAGSTAIGQNVSGTLATNSTNITLSYPSGAKDICGTTL</sequence>
<dbReference type="InterPro" id="IPR032620">
    <property type="entry name" value="DUF4882"/>
</dbReference>
<evidence type="ECO:0000313" key="3">
    <source>
        <dbReference type="Proteomes" id="UP000013209"/>
    </source>
</evidence>
<dbReference type="PROSITE" id="PS51257">
    <property type="entry name" value="PROKAR_LIPOPROTEIN"/>
    <property type="match status" value="1"/>
</dbReference>
<protein>
    <recommendedName>
        <fullName evidence="4">DUF4882 domain-containing protein</fullName>
    </recommendedName>
</protein>
<organism evidence="2 3">
    <name type="scientific">Acinetobacter higginsii</name>
    <dbReference type="NCBI Taxonomy" id="70347"/>
    <lineage>
        <taxon>Bacteria</taxon>
        <taxon>Pseudomonadati</taxon>
        <taxon>Pseudomonadota</taxon>
        <taxon>Gammaproteobacteria</taxon>
        <taxon>Moraxellales</taxon>
        <taxon>Moraxellaceae</taxon>
        <taxon>Acinetobacter</taxon>
    </lineage>
</organism>
<dbReference type="Proteomes" id="UP000013209">
    <property type="component" value="Unassembled WGS sequence"/>
</dbReference>
<accession>N8W6C3</accession>
<evidence type="ECO:0000313" key="2">
    <source>
        <dbReference type="EMBL" id="ENV07521.1"/>
    </source>
</evidence>
<comment type="caution">
    <text evidence="2">The sequence shown here is derived from an EMBL/GenBank/DDBJ whole genome shotgun (WGS) entry which is preliminary data.</text>
</comment>
<keyword evidence="1" id="KW-0732">Signal</keyword>
<name>N8W6C3_9GAMM</name>
<feature type="signal peptide" evidence="1">
    <location>
        <begin position="1"/>
        <end position="20"/>
    </location>
</feature>
<dbReference type="Pfam" id="PF16223">
    <property type="entry name" value="DUF4882"/>
    <property type="match status" value="1"/>
</dbReference>
<feature type="chain" id="PRO_5004134325" description="DUF4882 domain-containing protein" evidence="1">
    <location>
        <begin position="21"/>
        <end position="270"/>
    </location>
</feature>
<evidence type="ECO:0008006" key="4">
    <source>
        <dbReference type="Google" id="ProtNLM"/>
    </source>
</evidence>
<dbReference type="AlphaFoldDB" id="N8W6C3"/>
<proteinExistence type="predicted"/>